<name>A0AAN7ME98_TRANT</name>
<feature type="compositionally biased region" description="Polar residues" evidence="6">
    <location>
        <begin position="261"/>
        <end position="275"/>
    </location>
</feature>
<comment type="subcellular location">
    <subcellularLocation>
        <location evidence="1">Nucleus</location>
    </subcellularLocation>
</comment>
<proteinExistence type="predicted"/>
<keyword evidence="5" id="KW-0539">Nucleus</keyword>
<reference evidence="8 9" key="1">
    <citation type="journal article" date="2023" name="Hortic Res">
        <title>Pangenome of water caltrop reveals structural variations and asymmetric subgenome divergence after allopolyploidization.</title>
        <authorList>
            <person name="Zhang X."/>
            <person name="Chen Y."/>
            <person name="Wang L."/>
            <person name="Yuan Y."/>
            <person name="Fang M."/>
            <person name="Shi L."/>
            <person name="Lu R."/>
            <person name="Comes H.P."/>
            <person name="Ma Y."/>
            <person name="Chen Y."/>
            <person name="Huang G."/>
            <person name="Zhou Y."/>
            <person name="Zheng Z."/>
            <person name="Qiu Y."/>
        </authorList>
    </citation>
    <scope>NUCLEOTIDE SEQUENCE [LARGE SCALE GENOMIC DNA]</scope>
    <source>
        <strain evidence="8">F231</strain>
    </source>
</reference>
<dbReference type="PANTHER" id="PTHR36066">
    <property type="entry name" value="TRANSCRIPTION FACTOR BHLH145"/>
    <property type="match status" value="1"/>
</dbReference>
<evidence type="ECO:0000256" key="1">
    <source>
        <dbReference type="ARBA" id="ARBA00004123"/>
    </source>
</evidence>
<feature type="region of interest" description="Disordered" evidence="6">
    <location>
        <begin position="261"/>
        <end position="285"/>
    </location>
</feature>
<evidence type="ECO:0000313" key="9">
    <source>
        <dbReference type="Proteomes" id="UP001346149"/>
    </source>
</evidence>
<dbReference type="GO" id="GO:0005634">
    <property type="term" value="C:nucleus"/>
    <property type="evidence" value="ECO:0007669"/>
    <property type="project" value="UniProtKB-SubCell"/>
</dbReference>
<dbReference type="Gene3D" id="4.10.280.10">
    <property type="entry name" value="Helix-loop-helix DNA-binding domain"/>
    <property type="match status" value="1"/>
</dbReference>
<dbReference type="InterPro" id="IPR011598">
    <property type="entry name" value="bHLH_dom"/>
</dbReference>
<dbReference type="InterPro" id="IPR045239">
    <property type="entry name" value="bHLH95_bHLH"/>
</dbReference>
<protein>
    <recommendedName>
        <fullName evidence="7">BHLH domain-containing protein</fullName>
    </recommendedName>
</protein>
<dbReference type="EMBL" id="JAXQNO010000001">
    <property type="protein sequence ID" value="KAK4803669.1"/>
    <property type="molecule type" value="Genomic_DNA"/>
</dbReference>
<dbReference type="AlphaFoldDB" id="A0AAN7ME98"/>
<evidence type="ECO:0000256" key="3">
    <source>
        <dbReference type="ARBA" id="ARBA00023125"/>
    </source>
</evidence>
<dbReference type="SMART" id="SM00353">
    <property type="entry name" value="HLH"/>
    <property type="match status" value="1"/>
</dbReference>
<sequence length="356" mass="39690">MGEDCRSLFNQLLLSSQSPDFNSKDSAVIESSGLDTCAFSMISPQERLPMYMFPKLPNSRVGRFNQPPGWFYCLPRFRQNFTPGPYNSLLKEKVTINNVNFDLNAEKKFIVFDQSGDKTTVMVSSGPGTALRCVTSWNLKQPMQPDTDDESCGHKPCPSLGLKILSAKDDDGLYIDADVASEMHEDTEELNALLYSQDEDESSYTEEDDEVISTGRSPSSMTAGEGAGHFCFEEDNEEVSSTPCSRKRKWKQNDVEALNDDTASSGYIKGQSNDVSNEDDDAETSFAQQGNPAFRNMGLSFKSKRMRNEKIREFMGLLQEMIPDGKEKDAVSILDGAISYLKSLKERAQTLRLPAL</sequence>
<dbReference type="CDD" id="cd11393">
    <property type="entry name" value="bHLH_AtbHLH_like"/>
    <property type="match status" value="1"/>
</dbReference>
<evidence type="ECO:0000313" key="8">
    <source>
        <dbReference type="EMBL" id="KAK4803669.1"/>
    </source>
</evidence>
<dbReference type="SUPFAM" id="SSF47459">
    <property type="entry name" value="HLH, helix-loop-helix DNA-binding domain"/>
    <property type="match status" value="1"/>
</dbReference>
<keyword evidence="3" id="KW-0238">DNA-binding</keyword>
<feature type="compositionally biased region" description="Acidic residues" evidence="6">
    <location>
        <begin position="197"/>
        <end position="211"/>
    </location>
</feature>
<evidence type="ECO:0000256" key="6">
    <source>
        <dbReference type="SAM" id="MobiDB-lite"/>
    </source>
</evidence>
<dbReference type="InterPro" id="IPR037546">
    <property type="entry name" value="SAC51-like"/>
</dbReference>
<dbReference type="GO" id="GO:0046983">
    <property type="term" value="F:protein dimerization activity"/>
    <property type="evidence" value="ECO:0007669"/>
    <property type="project" value="InterPro"/>
</dbReference>
<accession>A0AAN7ME98</accession>
<keyword evidence="4" id="KW-0804">Transcription</keyword>
<keyword evidence="2" id="KW-0805">Transcription regulation</keyword>
<organism evidence="8 9">
    <name type="scientific">Trapa natans</name>
    <name type="common">Water chestnut</name>
    <dbReference type="NCBI Taxonomy" id="22666"/>
    <lineage>
        <taxon>Eukaryota</taxon>
        <taxon>Viridiplantae</taxon>
        <taxon>Streptophyta</taxon>
        <taxon>Embryophyta</taxon>
        <taxon>Tracheophyta</taxon>
        <taxon>Spermatophyta</taxon>
        <taxon>Magnoliopsida</taxon>
        <taxon>eudicotyledons</taxon>
        <taxon>Gunneridae</taxon>
        <taxon>Pentapetalae</taxon>
        <taxon>rosids</taxon>
        <taxon>malvids</taxon>
        <taxon>Myrtales</taxon>
        <taxon>Lythraceae</taxon>
        <taxon>Trapa</taxon>
    </lineage>
</organism>
<dbReference type="PANTHER" id="PTHR36066:SF2">
    <property type="entry name" value="TRANSCRIPTION FACTOR BHLH145"/>
    <property type="match status" value="1"/>
</dbReference>
<evidence type="ECO:0000259" key="7">
    <source>
        <dbReference type="PROSITE" id="PS50888"/>
    </source>
</evidence>
<comment type="caution">
    <text evidence="8">The sequence shown here is derived from an EMBL/GenBank/DDBJ whole genome shotgun (WGS) entry which is preliminary data.</text>
</comment>
<dbReference type="PROSITE" id="PS50888">
    <property type="entry name" value="BHLH"/>
    <property type="match status" value="1"/>
</dbReference>
<dbReference type="GO" id="GO:0003677">
    <property type="term" value="F:DNA binding"/>
    <property type="evidence" value="ECO:0007669"/>
    <property type="project" value="UniProtKB-KW"/>
</dbReference>
<evidence type="ECO:0000256" key="5">
    <source>
        <dbReference type="ARBA" id="ARBA00023242"/>
    </source>
</evidence>
<feature type="domain" description="BHLH" evidence="7">
    <location>
        <begin position="295"/>
        <end position="344"/>
    </location>
</feature>
<feature type="region of interest" description="Disordered" evidence="6">
    <location>
        <begin position="196"/>
        <end position="227"/>
    </location>
</feature>
<evidence type="ECO:0000256" key="2">
    <source>
        <dbReference type="ARBA" id="ARBA00023015"/>
    </source>
</evidence>
<keyword evidence="9" id="KW-1185">Reference proteome</keyword>
<gene>
    <name evidence="8" type="ORF">SAY86_003486</name>
</gene>
<dbReference type="Proteomes" id="UP001346149">
    <property type="component" value="Unassembled WGS sequence"/>
</dbReference>
<evidence type="ECO:0000256" key="4">
    <source>
        <dbReference type="ARBA" id="ARBA00023163"/>
    </source>
</evidence>
<dbReference type="InterPro" id="IPR036638">
    <property type="entry name" value="HLH_DNA-bd_sf"/>
</dbReference>